<dbReference type="EC" id="1.5.1.2" evidence="3"/>
<keyword evidence="6" id="KW-1185">Reference proteome</keyword>
<reference evidence="5 6" key="1">
    <citation type="submission" date="2024-02" db="EMBL/GenBank/DDBJ databases">
        <title>Genome and pathogenicity analysis of Helicobacter mastomyrinus isolated from mice.</title>
        <authorList>
            <person name="Zhu L."/>
        </authorList>
    </citation>
    <scope>NUCLEOTIDE SEQUENCE [LARGE SCALE GENOMIC DNA]</scope>
    <source>
        <strain evidence="5 6">Hm-17</strain>
    </source>
</reference>
<keyword evidence="3" id="KW-0963">Cytoplasm</keyword>
<sequence>MLLVVGYGNMAKAILAQNTFIAQHYHLLISGRDSQKIQNFISSNHLNAQAFLTTQEQGQYVLDCENKDILLCTKPKGLESFIFKGKADNVYSVLAGVGIASIQSHIQSHCIIRLMPNIAAHSKSSATAFYYCHQNNLDSILQREIRAFIESFGSAVRVDNEILIESSIATSGSAIAFLSLVAESLIDAGVLEGLTHAQSEALVKQCFAGFAKELAHKSPSELKYAISSPGGTTIRGLSALEECGVRGAFIKAAHIAAQYAKDCATSSNPTLDSHSSHK</sequence>
<feature type="domain" description="Pyrroline-5-carboxylate reductase dimerisation" evidence="4">
    <location>
        <begin position="163"/>
        <end position="261"/>
    </location>
</feature>
<dbReference type="InterPro" id="IPR053790">
    <property type="entry name" value="P5CR-like_CS"/>
</dbReference>
<dbReference type="InterPro" id="IPR029036">
    <property type="entry name" value="P5CR_dimer"/>
</dbReference>
<dbReference type="InterPro" id="IPR008927">
    <property type="entry name" value="6-PGluconate_DH-like_C_sf"/>
</dbReference>
<accession>A0ABZ3F6M1</accession>
<evidence type="ECO:0000256" key="1">
    <source>
        <dbReference type="ARBA" id="ARBA00005525"/>
    </source>
</evidence>
<evidence type="ECO:0000256" key="3">
    <source>
        <dbReference type="HAMAP-Rule" id="MF_01925"/>
    </source>
</evidence>
<dbReference type="PROSITE" id="PS00521">
    <property type="entry name" value="P5CR"/>
    <property type="match status" value="1"/>
</dbReference>
<dbReference type="GO" id="GO:0004735">
    <property type="term" value="F:pyrroline-5-carboxylate reductase activity"/>
    <property type="evidence" value="ECO:0007669"/>
    <property type="project" value="UniProtKB-EC"/>
</dbReference>
<comment type="subcellular location">
    <subcellularLocation>
        <location evidence="3">Cytoplasm</location>
    </subcellularLocation>
</comment>
<evidence type="ECO:0000313" key="5">
    <source>
        <dbReference type="EMBL" id="XAM18803.1"/>
    </source>
</evidence>
<comment type="pathway">
    <text evidence="3">Amino-acid biosynthesis; L-proline biosynthesis; L-proline from L-glutamate 5-semialdehyde: step 1/1.</text>
</comment>
<dbReference type="Proteomes" id="UP001434737">
    <property type="component" value="Chromosome"/>
</dbReference>
<dbReference type="PANTHER" id="PTHR11645:SF0">
    <property type="entry name" value="PYRROLINE-5-CARBOXYLATE REDUCTASE 3"/>
    <property type="match status" value="1"/>
</dbReference>
<dbReference type="Gene3D" id="3.40.50.720">
    <property type="entry name" value="NAD(P)-binding Rossmann-like Domain"/>
    <property type="match status" value="1"/>
</dbReference>
<dbReference type="Gene3D" id="1.10.3730.10">
    <property type="entry name" value="ProC C-terminal domain-like"/>
    <property type="match status" value="1"/>
</dbReference>
<dbReference type="PIRSF" id="PIRSF000193">
    <property type="entry name" value="Pyrrol-5-carb_rd"/>
    <property type="match status" value="1"/>
</dbReference>
<keyword evidence="2 3" id="KW-0560">Oxidoreductase</keyword>
<dbReference type="PANTHER" id="PTHR11645">
    <property type="entry name" value="PYRROLINE-5-CARBOXYLATE REDUCTASE"/>
    <property type="match status" value="1"/>
</dbReference>
<keyword evidence="3" id="KW-0641">Proline biosynthesis</keyword>
<dbReference type="Pfam" id="PF14748">
    <property type="entry name" value="P5CR_dimer"/>
    <property type="match status" value="1"/>
</dbReference>
<dbReference type="NCBIfam" id="NF008839">
    <property type="entry name" value="PRK11880.2-4"/>
    <property type="match status" value="1"/>
</dbReference>
<evidence type="ECO:0000256" key="2">
    <source>
        <dbReference type="ARBA" id="ARBA00023002"/>
    </source>
</evidence>
<comment type="similarity">
    <text evidence="1 3">Belongs to the pyrroline-5-carboxylate reductase family.</text>
</comment>
<gene>
    <name evidence="3" type="primary">proC</name>
    <name evidence="5" type="ORF">V3I05_03725</name>
</gene>
<comment type="catalytic activity">
    <reaction evidence="3">
        <text>L-proline + NADP(+) = (S)-1-pyrroline-5-carboxylate + NADPH + 2 H(+)</text>
        <dbReference type="Rhea" id="RHEA:14109"/>
        <dbReference type="ChEBI" id="CHEBI:15378"/>
        <dbReference type="ChEBI" id="CHEBI:17388"/>
        <dbReference type="ChEBI" id="CHEBI:57783"/>
        <dbReference type="ChEBI" id="CHEBI:58349"/>
        <dbReference type="ChEBI" id="CHEBI:60039"/>
        <dbReference type="EC" id="1.5.1.2"/>
    </reaction>
</comment>
<comment type="catalytic activity">
    <reaction evidence="3">
        <text>L-proline + NAD(+) = (S)-1-pyrroline-5-carboxylate + NADH + 2 H(+)</text>
        <dbReference type="Rhea" id="RHEA:14105"/>
        <dbReference type="ChEBI" id="CHEBI:15378"/>
        <dbReference type="ChEBI" id="CHEBI:17388"/>
        <dbReference type="ChEBI" id="CHEBI:57540"/>
        <dbReference type="ChEBI" id="CHEBI:57945"/>
        <dbReference type="ChEBI" id="CHEBI:60039"/>
        <dbReference type="EC" id="1.5.1.2"/>
    </reaction>
</comment>
<name>A0ABZ3F6M1_9HELI</name>
<dbReference type="EMBL" id="CP145316">
    <property type="protein sequence ID" value="XAM18803.1"/>
    <property type="molecule type" value="Genomic_DNA"/>
</dbReference>
<dbReference type="SUPFAM" id="SSF51735">
    <property type="entry name" value="NAD(P)-binding Rossmann-fold domains"/>
    <property type="match status" value="1"/>
</dbReference>
<dbReference type="RefSeq" id="WP_299136053.1">
    <property type="nucleotide sequence ID" value="NZ_CP145316.1"/>
</dbReference>
<dbReference type="SUPFAM" id="SSF48179">
    <property type="entry name" value="6-phosphogluconate dehydrogenase C-terminal domain-like"/>
    <property type="match status" value="1"/>
</dbReference>
<evidence type="ECO:0000313" key="6">
    <source>
        <dbReference type="Proteomes" id="UP001434737"/>
    </source>
</evidence>
<comment type="function">
    <text evidence="3">Catalyzes the reduction of 1-pyrroline-5-carboxylate (PCA) to L-proline.</text>
</comment>
<dbReference type="InterPro" id="IPR036291">
    <property type="entry name" value="NAD(P)-bd_dom_sf"/>
</dbReference>
<keyword evidence="3" id="KW-0521">NADP</keyword>
<protein>
    <recommendedName>
        <fullName evidence="3">Pyrroline-5-carboxylate reductase</fullName>
        <shortName evidence="3">P5C reductase</shortName>
        <shortName evidence="3">P5CR</shortName>
        <ecNumber evidence="3">1.5.1.2</ecNumber>
    </recommendedName>
    <alternativeName>
        <fullName evidence="3">PCA reductase</fullName>
    </alternativeName>
</protein>
<proteinExistence type="inferred from homology"/>
<dbReference type="InterPro" id="IPR000304">
    <property type="entry name" value="Pyrroline-COOH_reductase"/>
</dbReference>
<dbReference type="HAMAP" id="MF_01925">
    <property type="entry name" value="P5C_reductase"/>
    <property type="match status" value="1"/>
</dbReference>
<organism evidence="5 6">
    <name type="scientific">Helicobacter mastomyrinus</name>
    <dbReference type="NCBI Taxonomy" id="287948"/>
    <lineage>
        <taxon>Bacteria</taxon>
        <taxon>Pseudomonadati</taxon>
        <taxon>Campylobacterota</taxon>
        <taxon>Epsilonproteobacteria</taxon>
        <taxon>Campylobacterales</taxon>
        <taxon>Helicobacteraceae</taxon>
        <taxon>Helicobacter</taxon>
    </lineage>
</organism>
<keyword evidence="3" id="KW-0028">Amino-acid biosynthesis</keyword>
<evidence type="ECO:0000259" key="4">
    <source>
        <dbReference type="Pfam" id="PF14748"/>
    </source>
</evidence>